<reference evidence="1 2" key="1">
    <citation type="journal article" date="2019" name="Nat. Med.">
        <title>A library of human gut bacterial isolates paired with longitudinal multiomics data enables mechanistic microbiome research.</title>
        <authorList>
            <person name="Poyet M."/>
            <person name="Groussin M."/>
            <person name="Gibbons S.M."/>
            <person name="Avila-Pacheco J."/>
            <person name="Jiang X."/>
            <person name="Kearney S.M."/>
            <person name="Perrotta A.R."/>
            <person name="Berdy B."/>
            <person name="Zhao S."/>
            <person name="Lieberman T.D."/>
            <person name="Swanson P.K."/>
            <person name="Smith M."/>
            <person name="Roesemann S."/>
            <person name="Alexander J.E."/>
            <person name="Rich S.A."/>
            <person name="Livny J."/>
            <person name="Vlamakis H."/>
            <person name="Clish C."/>
            <person name="Bullock K."/>
            <person name="Deik A."/>
            <person name="Scott J."/>
            <person name="Pierce K.A."/>
            <person name="Xavier R.J."/>
            <person name="Alm E.J."/>
        </authorList>
    </citation>
    <scope>NUCLEOTIDE SEQUENCE [LARGE SCALE GENOMIC DNA]</scope>
    <source>
        <strain evidence="1 2">BIOML-A1</strain>
    </source>
</reference>
<accession>A0A844KNJ6</accession>
<evidence type="ECO:0000313" key="1">
    <source>
        <dbReference type="EMBL" id="MTR82099.1"/>
    </source>
</evidence>
<sequence>MYNLTKCALCGNEAELELSHTVPKMAVRTLKKTAIGNIRSTENPNKTIQDSEKLYMLCGDCEDLFSEKETWFANKIFHPYLKKEKTIFDYDENLAYFITSVNWRSLYLDILDFVENSVVGIDALECLIESEKIMNEFLRGKRNDLGKIENHIFFFDDIKELSVGASNFADLKLHATFHRGIGSYTFCYEDEKTYGTLTNMMGVILVTLYHKGQREVWNNTEILNGVGRIEAKDQQIQSVFGNELIHIMETAKKASEAMSVAQQKKAEDRIKAAGEDVKNYSVFQDWMNDMDLKNRITDK</sequence>
<dbReference type="RefSeq" id="WP_155176904.1">
    <property type="nucleotide sequence ID" value="NZ_WNAK01000003.1"/>
</dbReference>
<evidence type="ECO:0000313" key="2">
    <source>
        <dbReference type="Proteomes" id="UP000446657"/>
    </source>
</evidence>
<gene>
    <name evidence="1" type="ORF">GMD30_10405</name>
</gene>
<comment type="caution">
    <text evidence="1">The sequence shown here is derived from an EMBL/GenBank/DDBJ whole genome shotgun (WGS) entry which is preliminary data.</text>
</comment>
<proteinExistence type="predicted"/>
<organism evidence="1 2">
    <name type="scientific">Roseburia faecis</name>
    <dbReference type="NCBI Taxonomy" id="301302"/>
    <lineage>
        <taxon>Bacteria</taxon>
        <taxon>Bacillati</taxon>
        <taxon>Bacillota</taxon>
        <taxon>Clostridia</taxon>
        <taxon>Lachnospirales</taxon>
        <taxon>Lachnospiraceae</taxon>
        <taxon>Roseburia</taxon>
    </lineage>
</organism>
<protein>
    <submittedName>
        <fullName evidence="1">Uncharacterized protein</fullName>
    </submittedName>
</protein>
<name>A0A844KNJ6_9FIRM</name>
<dbReference type="AlphaFoldDB" id="A0A844KNJ6"/>
<dbReference type="EMBL" id="WNAL01000019">
    <property type="protein sequence ID" value="MTR82099.1"/>
    <property type="molecule type" value="Genomic_DNA"/>
</dbReference>
<dbReference type="Proteomes" id="UP000446657">
    <property type="component" value="Unassembled WGS sequence"/>
</dbReference>